<feature type="transmembrane region" description="Helical" evidence="7">
    <location>
        <begin position="184"/>
        <end position="203"/>
    </location>
</feature>
<dbReference type="Proteomes" id="UP000242310">
    <property type="component" value="Unassembled WGS sequence"/>
</dbReference>
<dbReference type="AlphaFoldDB" id="A0A2P8HFW7"/>
<dbReference type="InterPro" id="IPR036837">
    <property type="entry name" value="Cation_efflux_CTD_sf"/>
</dbReference>
<accession>A0A2P8HFW7</accession>
<comment type="subcellular location">
    <subcellularLocation>
        <location evidence="1">Membrane</location>
        <topology evidence="1">Multi-pass membrane protein</topology>
    </subcellularLocation>
</comment>
<dbReference type="InterPro" id="IPR027470">
    <property type="entry name" value="Cation_efflux_CTD"/>
</dbReference>
<evidence type="ECO:0000256" key="5">
    <source>
        <dbReference type="ARBA" id="ARBA00022989"/>
    </source>
</evidence>
<dbReference type="GO" id="GO:0016020">
    <property type="term" value="C:membrane"/>
    <property type="evidence" value="ECO:0007669"/>
    <property type="project" value="UniProtKB-SubCell"/>
</dbReference>
<gene>
    <name evidence="10" type="ORF">B0H94_107117</name>
</gene>
<feature type="domain" description="Cation efflux protein transmembrane" evidence="8">
    <location>
        <begin position="16"/>
        <end position="210"/>
    </location>
</feature>
<feature type="transmembrane region" description="Helical" evidence="7">
    <location>
        <begin position="159"/>
        <end position="178"/>
    </location>
</feature>
<feature type="domain" description="Cation efflux protein cytoplasmic" evidence="9">
    <location>
        <begin position="219"/>
        <end position="295"/>
    </location>
</feature>
<dbReference type="FunFam" id="1.20.1510.10:FF:000006">
    <property type="entry name" value="Divalent cation efflux transporter"/>
    <property type="match status" value="1"/>
</dbReference>
<feature type="transmembrane region" description="Helical" evidence="7">
    <location>
        <begin position="117"/>
        <end position="139"/>
    </location>
</feature>
<evidence type="ECO:0000259" key="8">
    <source>
        <dbReference type="Pfam" id="PF01545"/>
    </source>
</evidence>
<evidence type="ECO:0000256" key="1">
    <source>
        <dbReference type="ARBA" id="ARBA00004141"/>
    </source>
</evidence>
<dbReference type="Gene3D" id="3.30.70.1350">
    <property type="entry name" value="Cation efflux protein, cytoplasmic domain"/>
    <property type="match status" value="1"/>
</dbReference>
<sequence>MTNKQQRSRYVQIGAWIGIVGNLLLAVFKAVAGVISDSRALVADAVHSASDVAGSIAVLIGVRAAQRPPDRDHPYGHGKAETITAIIVAVLLVLVGFEIALSSVQDMFEPVTVPKTLALYAIMISIVLKEAMFRVKYYLGKKYQSDALLTDAWHHRSDVFSSAAVLVGVGAALVGSAYDINWLLYADLAAGIFVALLIIRMGWKLGKEAVHNTLDHVLHDEDTVEMRQTAAAVDGVLKVDEFHAREHGHYVIIDIKIAVDPYITVEEGHQIGKQVKEALMAQSNVQDVLVHINPHEDEEGRSELRV</sequence>
<dbReference type="InterPro" id="IPR050291">
    <property type="entry name" value="CDF_Transporter"/>
</dbReference>
<feature type="transmembrane region" description="Helical" evidence="7">
    <location>
        <begin position="83"/>
        <end position="105"/>
    </location>
</feature>
<evidence type="ECO:0000256" key="6">
    <source>
        <dbReference type="ARBA" id="ARBA00023136"/>
    </source>
</evidence>
<reference evidence="10 11" key="1">
    <citation type="submission" date="2018-03" db="EMBL/GenBank/DDBJ databases">
        <title>Genomic Encyclopedia of Type Strains, Phase III (KMG-III): the genomes of soil and plant-associated and newly described type strains.</title>
        <authorList>
            <person name="Whitman W."/>
        </authorList>
    </citation>
    <scope>NUCLEOTIDE SEQUENCE [LARGE SCALE GENOMIC DNA]</scope>
    <source>
        <strain evidence="10 11">CGMCC 1.07653</strain>
    </source>
</reference>
<dbReference type="NCBIfam" id="TIGR01297">
    <property type="entry name" value="CDF"/>
    <property type="match status" value="1"/>
</dbReference>
<comment type="similarity">
    <text evidence="2">Belongs to the cation diffusion facilitator (CDF) transporter (TC 2.A.4) family.</text>
</comment>
<proteinExistence type="inferred from homology"/>
<dbReference type="SUPFAM" id="SSF160240">
    <property type="entry name" value="Cation efflux protein cytoplasmic domain-like"/>
    <property type="match status" value="1"/>
</dbReference>
<comment type="caution">
    <text evidence="10">The sequence shown here is derived from an EMBL/GenBank/DDBJ whole genome shotgun (WGS) entry which is preliminary data.</text>
</comment>
<dbReference type="GO" id="GO:0008324">
    <property type="term" value="F:monoatomic cation transmembrane transporter activity"/>
    <property type="evidence" value="ECO:0007669"/>
    <property type="project" value="InterPro"/>
</dbReference>
<dbReference type="EMBL" id="PYAV01000007">
    <property type="protein sequence ID" value="PSL45112.1"/>
    <property type="molecule type" value="Genomic_DNA"/>
</dbReference>
<dbReference type="Pfam" id="PF01545">
    <property type="entry name" value="Cation_efflux"/>
    <property type="match status" value="1"/>
</dbReference>
<name>A0A2P8HFW7_9BACI</name>
<dbReference type="SUPFAM" id="SSF161111">
    <property type="entry name" value="Cation efflux protein transmembrane domain-like"/>
    <property type="match status" value="1"/>
</dbReference>
<dbReference type="Pfam" id="PF16916">
    <property type="entry name" value="ZT_dimer"/>
    <property type="match status" value="1"/>
</dbReference>
<dbReference type="InterPro" id="IPR058533">
    <property type="entry name" value="Cation_efflux_TM"/>
</dbReference>
<evidence type="ECO:0000256" key="2">
    <source>
        <dbReference type="ARBA" id="ARBA00008114"/>
    </source>
</evidence>
<organism evidence="10 11">
    <name type="scientific">Salsuginibacillus halophilus</name>
    <dbReference type="NCBI Taxonomy" id="517424"/>
    <lineage>
        <taxon>Bacteria</taxon>
        <taxon>Bacillati</taxon>
        <taxon>Bacillota</taxon>
        <taxon>Bacilli</taxon>
        <taxon>Bacillales</taxon>
        <taxon>Bacillaceae</taxon>
        <taxon>Salsuginibacillus</taxon>
    </lineage>
</organism>
<dbReference type="InterPro" id="IPR002524">
    <property type="entry name" value="Cation_efflux"/>
</dbReference>
<dbReference type="InterPro" id="IPR027469">
    <property type="entry name" value="Cation_efflux_TMD_sf"/>
</dbReference>
<keyword evidence="3" id="KW-0813">Transport</keyword>
<evidence type="ECO:0000259" key="9">
    <source>
        <dbReference type="Pfam" id="PF16916"/>
    </source>
</evidence>
<evidence type="ECO:0000256" key="3">
    <source>
        <dbReference type="ARBA" id="ARBA00022448"/>
    </source>
</evidence>
<feature type="transmembrane region" description="Helical" evidence="7">
    <location>
        <begin position="41"/>
        <end position="62"/>
    </location>
</feature>
<evidence type="ECO:0000313" key="10">
    <source>
        <dbReference type="EMBL" id="PSL45112.1"/>
    </source>
</evidence>
<evidence type="ECO:0000256" key="4">
    <source>
        <dbReference type="ARBA" id="ARBA00022692"/>
    </source>
</evidence>
<evidence type="ECO:0000313" key="11">
    <source>
        <dbReference type="Proteomes" id="UP000242310"/>
    </source>
</evidence>
<evidence type="ECO:0000256" key="7">
    <source>
        <dbReference type="SAM" id="Phobius"/>
    </source>
</evidence>
<dbReference type="PANTHER" id="PTHR43840">
    <property type="entry name" value="MITOCHONDRIAL METAL TRANSPORTER 1-RELATED"/>
    <property type="match status" value="1"/>
</dbReference>
<keyword evidence="5 7" id="KW-1133">Transmembrane helix</keyword>
<dbReference type="RefSeq" id="WP_106588760.1">
    <property type="nucleotide sequence ID" value="NZ_PYAV01000007.1"/>
</dbReference>
<keyword evidence="11" id="KW-1185">Reference proteome</keyword>
<protein>
    <submittedName>
        <fullName evidence="10">Cation diffusion facilitator family transporter</fullName>
    </submittedName>
</protein>
<keyword evidence="6 7" id="KW-0472">Membrane</keyword>
<keyword evidence="4 7" id="KW-0812">Transmembrane</keyword>
<dbReference type="Gene3D" id="1.20.1510.10">
    <property type="entry name" value="Cation efflux protein transmembrane domain"/>
    <property type="match status" value="1"/>
</dbReference>
<feature type="transmembrane region" description="Helical" evidence="7">
    <location>
        <begin position="12"/>
        <end position="35"/>
    </location>
</feature>
<dbReference type="PANTHER" id="PTHR43840:SF15">
    <property type="entry name" value="MITOCHONDRIAL METAL TRANSPORTER 1-RELATED"/>
    <property type="match status" value="1"/>
</dbReference>
<dbReference type="OrthoDB" id="9806522at2"/>